<reference evidence="3 4" key="1">
    <citation type="journal article" date="2016" name="Genome Announc.">
        <title>Draft Whole-Genome Sequence of Trichoderma gamsii T6085, a Promising Biocontrol Agent of Fusarium Head Blight on Wheat.</title>
        <authorList>
            <person name="Baroncelli R."/>
            <person name="Zapparata A."/>
            <person name="Piaggeschi G."/>
            <person name="Sarrocco S."/>
            <person name="Vannacci G."/>
        </authorList>
    </citation>
    <scope>NUCLEOTIDE SEQUENCE [LARGE SCALE GENOMIC DNA]</scope>
    <source>
        <strain evidence="3 4">T6085</strain>
    </source>
</reference>
<dbReference type="STRING" id="398673.A0A2P4ZN71"/>
<evidence type="ECO:0000256" key="1">
    <source>
        <dbReference type="SAM" id="MobiDB-lite"/>
    </source>
</evidence>
<dbReference type="RefSeq" id="XP_018663470.1">
    <property type="nucleotide sequence ID" value="XM_018803432.1"/>
</dbReference>
<feature type="transmembrane region" description="Helical" evidence="2">
    <location>
        <begin position="174"/>
        <end position="192"/>
    </location>
</feature>
<evidence type="ECO:0000313" key="3">
    <source>
        <dbReference type="EMBL" id="PON25741.1"/>
    </source>
</evidence>
<gene>
    <name evidence="3" type="ORF">TGAM01_v205178</name>
</gene>
<feature type="transmembrane region" description="Helical" evidence="2">
    <location>
        <begin position="310"/>
        <end position="328"/>
    </location>
</feature>
<dbReference type="PANTHER" id="PTHR35043">
    <property type="entry name" value="TRANSCRIPTION FACTOR DOMAIN-CONTAINING PROTEIN"/>
    <property type="match status" value="1"/>
</dbReference>
<keyword evidence="2" id="KW-0812">Transmembrane</keyword>
<feature type="region of interest" description="Disordered" evidence="1">
    <location>
        <begin position="52"/>
        <end position="114"/>
    </location>
</feature>
<feature type="compositionally biased region" description="Basic and acidic residues" evidence="1">
    <location>
        <begin position="52"/>
        <end position="93"/>
    </location>
</feature>
<evidence type="ECO:0000256" key="2">
    <source>
        <dbReference type="SAM" id="Phobius"/>
    </source>
</evidence>
<organism evidence="3 4">
    <name type="scientific">Trichoderma gamsii</name>
    <dbReference type="NCBI Taxonomy" id="398673"/>
    <lineage>
        <taxon>Eukaryota</taxon>
        <taxon>Fungi</taxon>
        <taxon>Dikarya</taxon>
        <taxon>Ascomycota</taxon>
        <taxon>Pezizomycotina</taxon>
        <taxon>Sordariomycetes</taxon>
        <taxon>Hypocreomycetidae</taxon>
        <taxon>Hypocreales</taxon>
        <taxon>Hypocreaceae</taxon>
        <taxon>Trichoderma</taxon>
    </lineage>
</organism>
<dbReference type="GeneID" id="29983515"/>
<sequence length="546" mass="62338">MLEFYMAWTALRLMNKEQKSVKWPWWFQMLSFSWLPSHRHYLNSKTKDLESQDVRSLESQDARNSESQHPRGSECQNARDLKSQRAKSSEKQNDSCGESQDARIAESQDGTDQSEKRTWTLTHCYFANMGGFIHAAKGKRFLVTAQQLAKMEGLSYASPEVTEEDIKDKSKQDWLAKLIAALQILQLIFSIITRHIQRLQFSQLETVTLSFAICGVLIYCAYFYKPQNIERAFEIKDITNNTADWFSSLQFEKTYDSLWAIMRNKETSSKEANSKYLNSNEADNAKYQKATRIPNDNIPIYRGNNDVHPVVYLLALSSGLFGAIHAIAWHFEFPTKVERLLWQIATCISAASPVVGLVAVPISQFTKADGDPELFAGNCLRVIQEYSWHNPNTPWVRNAIKDLEDAIAKAEPKRYSDIFREAGDSMLVDLRDYLDLKGRFQGLDPKIFELHSDELFIRNFHRLLNAVFGKETKKVEEAARVGVWPRQSLLPRGVNQGILYLTGFLYCAARLLLLAISISSIRKMPGSVYIVTDWTGYLPTFGAMGG</sequence>
<evidence type="ECO:0000313" key="4">
    <source>
        <dbReference type="Proteomes" id="UP000054821"/>
    </source>
</evidence>
<accession>A0A2P4ZN71</accession>
<dbReference type="Proteomes" id="UP000054821">
    <property type="component" value="Unassembled WGS sequence"/>
</dbReference>
<comment type="caution">
    <text evidence="3">The sequence shown here is derived from an EMBL/GenBank/DDBJ whole genome shotgun (WGS) entry which is preliminary data.</text>
</comment>
<feature type="transmembrane region" description="Helical" evidence="2">
    <location>
        <begin position="204"/>
        <end position="224"/>
    </location>
</feature>
<keyword evidence="2" id="KW-0472">Membrane</keyword>
<feature type="transmembrane region" description="Helical" evidence="2">
    <location>
        <begin position="498"/>
        <end position="518"/>
    </location>
</feature>
<name>A0A2P4ZN71_9HYPO</name>
<protein>
    <submittedName>
        <fullName evidence="3">Uncharacterized protein</fullName>
    </submittedName>
</protein>
<feature type="transmembrane region" description="Helical" evidence="2">
    <location>
        <begin position="340"/>
        <end position="362"/>
    </location>
</feature>
<proteinExistence type="predicted"/>
<keyword evidence="4" id="KW-1185">Reference proteome</keyword>
<dbReference type="EMBL" id="JPDN02000016">
    <property type="protein sequence ID" value="PON25741.1"/>
    <property type="molecule type" value="Genomic_DNA"/>
</dbReference>
<dbReference type="AlphaFoldDB" id="A0A2P4ZN71"/>
<dbReference type="PANTHER" id="PTHR35043:SF7">
    <property type="entry name" value="TRANSCRIPTION FACTOR DOMAIN-CONTAINING PROTEIN"/>
    <property type="match status" value="1"/>
</dbReference>
<keyword evidence="2" id="KW-1133">Transmembrane helix</keyword>